<sequence length="165" mass="19589">MSEISNQIIEKIKEEIKQEIKQEFMKEKNISIELLNREDLMDIFNCGKTKMNEIMHSNQAPLVFYIGRDYYITREQLTEYFNNNDTNSQKGKKNKKIDKNKKYNGEDIILNKADLMSLFKMGRTKFLNFIKLDILPVKIIGQEYYITQGNLRDWFDKVAGTKIEI</sequence>
<accession>W1WIQ2</accession>
<dbReference type="AlphaFoldDB" id="W1WIQ2"/>
<comment type="caution">
    <text evidence="1">The sequence shown here is derived from an EMBL/GenBank/DDBJ whole genome shotgun (WGS) entry which is preliminary data.</text>
</comment>
<gene>
    <name evidence="1" type="ORF">Q604_UNBC18689G0001</name>
</gene>
<evidence type="ECO:0008006" key="2">
    <source>
        <dbReference type="Google" id="ProtNLM"/>
    </source>
</evidence>
<evidence type="ECO:0000313" key="1">
    <source>
        <dbReference type="EMBL" id="ETJ18033.1"/>
    </source>
</evidence>
<name>W1WIQ2_9ZZZZ</name>
<reference evidence="1" key="1">
    <citation type="submission" date="2013-12" db="EMBL/GenBank/DDBJ databases">
        <title>A Varibaculum cambriense genome reconstructed from a premature infant gut community with otherwise low bacterial novelty that shifts toward anaerobic metabolism during the third week of life.</title>
        <authorList>
            <person name="Brown C.T."/>
            <person name="Sharon I."/>
            <person name="Thomas B.C."/>
            <person name="Castelle C.J."/>
            <person name="Morowitz M.J."/>
            <person name="Banfield J.F."/>
        </authorList>
    </citation>
    <scope>NUCLEOTIDE SEQUENCE</scope>
</reference>
<proteinExistence type="predicted"/>
<organism evidence="1">
    <name type="scientific">human gut metagenome</name>
    <dbReference type="NCBI Taxonomy" id="408170"/>
    <lineage>
        <taxon>unclassified sequences</taxon>
        <taxon>metagenomes</taxon>
        <taxon>organismal metagenomes</taxon>
    </lineage>
</organism>
<dbReference type="EMBL" id="AZMM01018689">
    <property type="protein sequence ID" value="ETJ18033.1"/>
    <property type="molecule type" value="Genomic_DNA"/>
</dbReference>
<protein>
    <recommendedName>
        <fullName evidence="2">Helix-turn-helix domain-containing protein</fullName>
    </recommendedName>
</protein>